<dbReference type="Gene3D" id="3.40.50.720">
    <property type="entry name" value="NAD(P)-binding Rossmann-like Domain"/>
    <property type="match status" value="1"/>
</dbReference>
<comment type="caution">
    <text evidence="3">The sequence shown here is derived from an EMBL/GenBank/DDBJ whole genome shotgun (WGS) entry which is preliminary data.</text>
</comment>
<evidence type="ECO:0000256" key="2">
    <source>
        <dbReference type="ARBA" id="ARBA00023002"/>
    </source>
</evidence>
<dbReference type="PANTHER" id="PTHR43008:SF4">
    <property type="entry name" value="CHAIN DEHYDROGENASE, PUTATIVE (AFU_ORTHOLOGUE AFUA_4G08710)-RELATED"/>
    <property type="match status" value="1"/>
</dbReference>
<keyword evidence="4" id="KW-1185">Reference proteome</keyword>
<dbReference type="Pfam" id="PF00106">
    <property type="entry name" value="adh_short"/>
    <property type="match status" value="1"/>
</dbReference>
<reference evidence="3 4" key="1">
    <citation type="submission" date="2018-06" db="EMBL/GenBank/DDBJ databases">
        <title>Genomic Encyclopedia of Archaeal and Bacterial Type Strains, Phase II (KMG-II): from individual species to whole genera.</title>
        <authorList>
            <person name="Goeker M."/>
        </authorList>
    </citation>
    <scope>NUCLEOTIDE SEQUENCE [LARGE SCALE GENOMIC DNA]</scope>
    <source>
        <strain evidence="3 4">T4</strain>
    </source>
</reference>
<dbReference type="InterPro" id="IPR002347">
    <property type="entry name" value="SDR_fam"/>
</dbReference>
<evidence type="ECO:0000256" key="1">
    <source>
        <dbReference type="ARBA" id="ARBA00006484"/>
    </source>
</evidence>
<dbReference type="AlphaFoldDB" id="A0A326RR71"/>
<gene>
    <name evidence="3" type="ORF">CLV31_108209</name>
</gene>
<organism evidence="3 4">
    <name type="scientific">Algoriphagus aquaeductus</name>
    <dbReference type="NCBI Taxonomy" id="475299"/>
    <lineage>
        <taxon>Bacteria</taxon>
        <taxon>Pseudomonadati</taxon>
        <taxon>Bacteroidota</taxon>
        <taxon>Cytophagia</taxon>
        <taxon>Cytophagales</taxon>
        <taxon>Cyclobacteriaceae</taxon>
        <taxon>Algoriphagus</taxon>
    </lineage>
</organism>
<comment type="similarity">
    <text evidence="1">Belongs to the short-chain dehydrogenases/reductases (SDR) family.</text>
</comment>
<keyword evidence="2" id="KW-0560">Oxidoreductase</keyword>
<dbReference type="SUPFAM" id="SSF51735">
    <property type="entry name" value="NAD(P)-binding Rossmann-fold domains"/>
    <property type="match status" value="1"/>
</dbReference>
<dbReference type="EMBL" id="QKTX01000008">
    <property type="protein sequence ID" value="PZV83008.1"/>
    <property type="molecule type" value="Genomic_DNA"/>
</dbReference>
<dbReference type="Proteomes" id="UP000248917">
    <property type="component" value="Unassembled WGS sequence"/>
</dbReference>
<proteinExistence type="inferred from homology"/>
<dbReference type="PRINTS" id="PR00081">
    <property type="entry name" value="GDHRDH"/>
</dbReference>
<protein>
    <submittedName>
        <fullName evidence="3">NAD(P)-dependent dehydrogenase (Short-subunit alcohol dehydrogenase family)</fullName>
    </submittedName>
</protein>
<dbReference type="PANTHER" id="PTHR43008">
    <property type="entry name" value="BENZIL REDUCTASE"/>
    <property type="match status" value="1"/>
</dbReference>
<accession>A0A326RR71</accession>
<sequence>MSRNIIVTGAAGALGAAVVEKFKREGYHVIALVKPDANEVSEEADVTYEVDVTDEEAVADFVKEYQIQFGELDAIAMIVGGFAMGNLESTTQKELNRMFQLNFFSSFSMVSGFLSLFKKQQHGTFLFVGARPALQLKDGTGTVAYALSKNLVISLSEIVAEEVKGTDIRTHVFVPSIIDTPANREAMPDSDFSKWVNPADIAEAMHYAVNTPALRQMTFKLYGGV</sequence>
<evidence type="ECO:0000313" key="4">
    <source>
        <dbReference type="Proteomes" id="UP000248917"/>
    </source>
</evidence>
<dbReference type="GO" id="GO:0050664">
    <property type="term" value="F:oxidoreductase activity, acting on NAD(P)H, oxygen as acceptor"/>
    <property type="evidence" value="ECO:0007669"/>
    <property type="project" value="TreeGrafter"/>
</dbReference>
<name>A0A326RR71_9BACT</name>
<dbReference type="InterPro" id="IPR036291">
    <property type="entry name" value="NAD(P)-bd_dom_sf"/>
</dbReference>
<evidence type="ECO:0000313" key="3">
    <source>
        <dbReference type="EMBL" id="PZV83008.1"/>
    </source>
</evidence>
<dbReference type="RefSeq" id="WP_111393268.1">
    <property type="nucleotide sequence ID" value="NZ_JBJINY010000074.1"/>
</dbReference>
<dbReference type="OrthoDB" id="9810908at2"/>